<evidence type="ECO:0000256" key="1">
    <source>
        <dbReference type="SAM" id="Phobius"/>
    </source>
</evidence>
<dbReference type="EMBL" id="ML120358">
    <property type="protein sequence ID" value="RPB04390.1"/>
    <property type="molecule type" value="Genomic_DNA"/>
</dbReference>
<keyword evidence="3" id="KW-1185">Reference proteome</keyword>
<keyword evidence="1" id="KW-0812">Transmembrane</keyword>
<name>A0A3N4K1A7_9PEZI</name>
<protein>
    <submittedName>
        <fullName evidence="2">Uncharacterized protein</fullName>
    </submittedName>
</protein>
<dbReference type="Proteomes" id="UP000276215">
    <property type="component" value="Unassembled WGS sequence"/>
</dbReference>
<dbReference type="AlphaFoldDB" id="A0A3N4K1A7"/>
<sequence>MSRFSNPGAASDNSVDVTQTCSSSRSLSSFPPPSGGVLFYPTVYYTAFLSCPLLRGMFFFYLQLVYNSRCESVSVSEVSVERFYHFLTRSLTTALHPFLRVSLVPQEPAYIVVTPQAYRT</sequence>
<proteinExistence type="predicted"/>
<keyword evidence="1" id="KW-1133">Transmembrane helix</keyword>
<reference evidence="2 3" key="1">
    <citation type="journal article" date="2018" name="Nat. Ecol. Evol.">
        <title>Pezizomycetes genomes reveal the molecular basis of ectomycorrhizal truffle lifestyle.</title>
        <authorList>
            <person name="Murat C."/>
            <person name="Payen T."/>
            <person name="Noel B."/>
            <person name="Kuo A."/>
            <person name="Morin E."/>
            <person name="Chen J."/>
            <person name="Kohler A."/>
            <person name="Krizsan K."/>
            <person name="Balestrini R."/>
            <person name="Da Silva C."/>
            <person name="Montanini B."/>
            <person name="Hainaut M."/>
            <person name="Levati E."/>
            <person name="Barry K.W."/>
            <person name="Belfiori B."/>
            <person name="Cichocki N."/>
            <person name="Clum A."/>
            <person name="Dockter R.B."/>
            <person name="Fauchery L."/>
            <person name="Guy J."/>
            <person name="Iotti M."/>
            <person name="Le Tacon F."/>
            <person name="Lindquist E.A."/>
            <person name="Lipzen A."/>
            <person name="Malagnac F."/>
            <person name="Mello A."/>
            <person name="Molinier V."/>
            <person name="Miyauchi S."/>
            <person name="Poulain J."/>
            <person name="Riccioni C."/>
            <person name="Rubini A."/>
            <person name="Sitrit Y."/>
            <person name="Splivallo R."/>
            <person name="Traeger S."/>
            <person name="Wang M."/>
            <person name="Zifcakova L."/>
            <person name="Wipf D."/>
            <person name="Zambonelli A."/>
            <person name="Paolocci F."/>
            <person name="Nowrousian M."/>
            <person name="Ottonello S."/>
            <person name="Baldrian P."/>
            <person name="Spatafora J.W."/>
            <person name="Henrissat B."/>
            <person name="Nagy L.G."/>
            <person name="Aury J.M."/>
            <person name="Wincker P."/>
            <person name="Grigoriev I.V."/>
            <person name="Bonfante P."/>
            <person name="Martin F.M."/>
        </authorList>
    </citation>
    <scope>NUCLEOTIDE SEQUENCE [LARGE SCALE GENOMIC DNA]</scope>
    <source>
        <strain evidence="2 3">120613-1</strain>
    </source>
</reference>
<accession>A0A3N4K1A7</accession>
<organism evidence="2 3">
    <name type="scientific">Choiromyces venosus 120613-1</name>
    <dbReference type="NCBI Taxonomy" id="1336337"/>
    <lineage>
        <taxon>Eukaryota</taxon>
        <taxon>Fungi</taxon>
        <taxon>Dikarya</taxon>
        <taxon>Ascomycota</taxon>
        <taxon>Pezizomycotina</taxon>
        <taxon>Pezizomycetes</taxon>
        <taxon>Pezizales</taxon>
        <taxon>Tuberaceae</taxon>
        <taxon>Choiromyces</taxon>
    </lineage>
</organism>
<evidence type="ECO:0000313" key="3">
    <source>
        <dbReference type="Proteomes" id="UP000276215"/>
    </source>
</evidence>
<gene>
    <name evidence="2" type="ORF">L873DRAFT_1348391</name>
</gene>
<evidence type="ECO:0000313" key="2">
    <source>
        <dbReference type="EMBL" id="RPB04390.1"/>
    </source>
</evidence>
<keyword evidence="1" id="KW-0472">Membrane</keyword>
<feature type="transmembrane region" description="Helical" evidence="1">
    <location>
        <begin position="42"/>
        <end position="62"/>
    </location>
</feature>